<dbReference type="EMBL" id="JARUJP010000036">
    <property type="protein sequence ID" value="MDW8803026.1"/>
    <property type="molecule type" value="Genomic_DNA"/>
</dbReference>
<dbReference type="PANTHER" id="PTHR37305:SF1">
    <property type="entry name" value="MEMBRANE PROTEIN"/>
    <property type="match status" value="1"/>
</dbReference>
<feature type="transmembrane region" description="Helical" evidence="1">
    <location>
        <begin position="193"/>
        <end position="215"/>
    </location>
</feature>
<proteinExistence type="predicted"/>
<evidence type="ECO:0000256" key="1">
    <source>
        <dbReference type="SAM" id="Phobius"/>
    </source>
</evidence>
<name>A0ABU4JY31_9CLOT</name>
<keyword evidence="1" id="KW-0812">Transmembrane</keyword>
<evidence type="ECO:0000313" key="2">
    <source>
        <dbReference type="EMBL" id="MDW8803026.1"/>
    </source>
</evidence>
<gene>
    <name evidence="2" type="ORF">P8V03_17965</name>
</gene>
<sequence>MVSLIKIEFLKLKRRDKRLAIIITCLAVSMLLIPAVRSKRIDNWVQVIQFNSHSINFVTNIFLCVLLSELFITEYKDKTINVMFSYPISRTKIYIAKMVVVFSYCYFIVIINTISSIGVLLALNSIKPFIKDSINLSVIIKGVNITLIGIIISTLFTVIYSFFAIVKRSFLLMIIFSTIMHSIKGILQTSYPMLYLRLPLILLGISLLTVIPIVYTLNNRDVICSEGK</sequence>
<reference evidence="2 3" key="1">
    <citation type="submission" date="2023-04" db="EMBL/GenBank/DDBJ databases">
        <title>Clostridium tannerae sp. nov., isolated from the fecal material of an alpaca.</title>
        <authorList>
            <person name="Miller S."/>
            <person name="Hendry M."/>
            <person name="King J."/>
            <person name="Sankaranarayanan K."/>
            <person name="Lawson P.A."/>
        </authorList>
    </citation>
    <scope>NUCLEOTIDE SEQUENCE [LARGE SCALE GENOMIC DNA]</scope>
    <source>
        <strain evidence="2 3">A1-XYC3</strain>
    </source>
</reference>
<dbReference type="Proteomes" id="UP001281656">
    <property type="component" value="Unassembled WGS sequence"/>
</dbReference>
<feature type="transmembrane region" description="Helical" evidence="1">
    <location>
        <begin position="54"/>
        <end position="73"/>
    </location>
</feature>
<feature type="transmembrane region" description="Helical" evidence="1">
    <location>
        <begin position="170"/>
        <end position="187"/>
    </location>
</feature>
<evidence type="ECO:0000313" key="3">
    <source>
        <dbReference type="Proteomes" id="UP001281656"/>
    </source>
</evidence>
<keyword evidence="1" id="KW-0472">Membrane</keyword>
<comment type="caution">
    <text evidence="2">The sequence shown here is derived from an EMBL/GenBank/DDBJ whole genome shotgun (WGS) entry which is preliminary data.</text>
</comment>
<feature type="transmembrane region" description="Helical" evidence="1">
    <location>
        <begin position="143"/>
        <end position="163"/>
    </location>
</feature>
<keyword evidence="3" id="KW-1185">Reference proteome</keyword>
<feature type="transmembrane region" description="Helical" evidence="1">
    <location>
        <begin position="94"/>
        <end position="123"/>
    </location>
</feature>
<accession>A0ABU4JY31</accession>
<protein>
    <submittedName>
        <fullName evidence="2">ABC transporter permease</fullName>
    </submittedName>
</protein>
<dbReference type="Pfam" id="PF12730">
    <property type="entry name" value="ABC2_membrane_4"/>
    <property type="match status" value="1"/>
</dbReference>
<organism evidence="2 3">
    <name type="scientific">Clostridium tanneri</name>
    <dbReference type="NCBI Taxonomy" id="3037988"/>
    <lineage>
        <taxon>Bacteria</taxon>
        <taxon>Bacillati</taxon>
        <taxon>Bacillota</taxon>
        <taxon>Clostridia</taxon>
        <taxon>Eubacteriales</taxon>
        <taxon>Clostridiaceae</taxon>
        <taxon>Clostridium</taxon>
    </lineage>
</organism>
<keyword evidence="1" id="KW-1133">Transmembrane helix</keyword>
<dbReference type="RefSeq" id="WP_318799222.1">
    <property type="nucleotide sequence ID" value="NZ_JARUJP010000036.1"/>
</dbReference>
<dbReference type="PANTHER" id="PTHR37305">
    <property type="entry name" value="INTEGRAL MEMBRANE PROTEIN-RELATED"/>
    <property type="match status" value="1"/>
</dbReference>